<comment type="caution">
    <text evidence="2">The sequence shown here is derived from an EMBL/GenBank/DDBJ whole genome shotgun (WGS) entry which is preliminary data.</text>
</comment>
<dbReference type="RefSeq" id="WP_201876492.1">
    <property type="nucleotide sequence ID" value="NZ_JAERRF010000011.1"/>
</dbReference>
<sequence length="137" mass="14502">MSEKLHKTAITPAGHTTPPAKFSHGVKKGNILQVAGQVGFGPAVPGQAPAPVGPTLREQSLQTLRNVQAVLEEGGASWEDVMMMRIYLTDTSHFAEFNAVYDAFFADLKEAPSARTTVYVGLPAGLLVEIDALAVLG</sequence>
<dbReference type="CDD" id="cd00448">
    <property type="entry name" value="YjgF_YER057c_UK114_family"/>
    <property type="match status" value="1"/>
</dbReference>
<evidence type="ECO:0000313" key="2">
    <source>
        <dbReference type="EMBL" id="MBL1099089.1"/>
    </source>
</evidence>
<organism evidence="2 3">
    <name type="scientific">Streptomyces coffeae</name>
    <dbReference type="NCBI Taxonomy" id="621382"/>
    <lineage>
        <taxon>Bacteria</taxon>
        <taxon>Bacillati</taxon>
        <taxon>Actinomycetota</taxon>
        <taxon>Actinomycetes</taxon>
        <taxon>Kitasatosporales</taxon>
        <taxon>Streptomycetaceae</taxon>
        <taxon>Streptomyces</taxon>
    </lineage>
</organism>
<dbReference type="InterPro" id="IPR006175">
    <property type="entry name" value="YjgF/YER057c/UK114"/>
</dbReference>
<dbReference type="PANTHER" id="PTHR11803">
    <property type="entry name" value="2-IMINOBUTANOATE/2-IMINOPROPANOATE DEAMINASE RIDA"/>
    <property type="match status" value="1"/>
</dbReference>
<gene>
    <name evidence="2" type="ORF">JK363_20950</name>
</gene>
<dbReference type="PANTHER" id="PTHR11803:SF39">
    <property type="entry name" value="2-IMINOBUTANOATE_2-IMINOPROPANOATE DEAMINASE"/>
    <property type="match status" value="1"/>
</dbReference>
<dbReference type="Pfam" id="PF01042">
    <property type="entry name" value="Ribonuc_L-PSP"/>
    <property type="match status" value="1"/>
</dbReference>
<evidence type="ECO:0000256" key="1">
    <source>
        <dbReference type="SAM" id="MobiDB-lite"/>
    </source>
</evidence>
<dbReference type="EMBL" id="JAERRF010000011">
    <property type="protein sequence ID" value="MBL1099089.1"/>
    <property type="molecule type" value="Genomic_DNA"/>
</dbReference>
<proteinExistence type="predicted"/>
<keyword evidence="3" id="KW-1185">Reference proteome</keyword>
<protein>
    <submittedName>
        <fullName evidence="2">RidA family protein</fullName>
    </submittedName>
</protein>
<evidence type="ECO:0000313" key="3">
    <source>
        <dbReference type="Proteomes" id="UP000634229"/>
    </source>
</evidence>
<dbReference type="InterPro" id="IPR035959">
    <property type="entry name" value="RutC-like_sf"/>
</dbReference>
<dbReference type="Gene3D" id="3.30.1330.40">
    <property type="entry name" value="RutC-like"/>
    <property type="match status" value="1"/>
</dbReference>
<reference evidence="2 3" key="1">
    <citation type="submission" date="2021-01" db="EMBL/GenBank/DDBJ databases">
        <title>WGS of actinomycetes isolated from Thailand.</title>
        <authorList>
            <person name="Thawai C."/>
        </authorList>
    </citation>
    <scope>NUCLEOTIDE SEQUENCE [LARGE SCALE GENOMIC DNA]</scope>
    <source>
        <strain evidence="2 3">CA1R205</strain>
    </source>
</reference>
<dbReference type="Proteomes" id="UP000634229">
    <property type="component" value="Unassembled WGS sequence"/>
</dbReference>
<accession>A0ABS1NGK7</accession>
<name>A0ABS1NGK7_9ACTN</name>
<dbReference type="SUPFAM" id="SSF55298">
    <property type="entry name" value="YjgF-like"/>
    <property type="match status" value="1"/>
</dbReference>
<feature type="region of interest" description="Disordered" evidence="1">
    <location>
        <begin position="1"/>
        <end position="22"/>
    </location>
</feature>